<evidence type="ECO:0008006" key="4">
    <source>
        <dbReference type="Google" id="ProtNLM"/>
    </source>
</evidence>
<feature type="transmembrane region" description="Helical" evidence="1">
    <location>
        <begin position="6"/>
        <end position="26"/>
    </location>
</feature>
<sequence length="144" mass="16321">MQKVSIQNILIGIGIGMMLTSSFNMFSGYLGHPTIKDNLTEYSNNVIENSDSNILNEELETENIIEQQNNEEPNSTDYYQVEIKKGMTTELIAEHLKAKNIIEDTSEFVELAMKLRITTKFISGYKNIPHGSTLEEIMSILTKI</sequence>
<evidence type="ECO:0000256" key="1">
    <source>
        <dbReference type="SAM" id="Phobius"/>
    </source>
</evidence>
<protein>
    <recommendedName>
        <fullName evidence="4">YceG-like family protein</fullName>
    </recommendedName>
</protein>
<organism evidence="2 3">
    <name type="scientific">Serpentinicella alkaliphila</name>
    <dbReference type="NCBI Taxonomy" id="1734049"/>
    <lineage>
        <taxon>Bacteria</taxon>
        <taxon>Bacillati</taxon>
        <taxon>Bacillota</taxon>
        <taxon>Clostridia</taxon>
        <taxon>Peptostreptococcales</taxon>
        <taxon>Natronincolaceae</taxon>
        <taxon>Serpentinicella</taxon>
    </lineage>
</organism>
<name>A0A4R2U6S4_9FIRM</name>
<keyword evidence="1" id="KW-1133">Transmembrane helix</keyword>
<dbReference type="EMBL" id="SLYC01000004">
    <property type="protein sequence ID" value="TCQ05889.1"/>
    <property type="molecule type" value="Genomic_DNA"/>
</dbReference>
<reference evidence="2 3" key="1">
    <citation type="submission" date="2019-03" db="EMBL/GenBank/DDBJ databases">
        <title>Genomic Encyclopedia of Type Strains, Phase IV (KMG-IV): sequencing the most valuable type-strain genomes for metagenomic binning, comparative biology and taxonomic classification.</title>
        <authorList>
            <person name="Goeker M."/>
        </authorList>
    </citation>
    <scope>NUCLEOTIDE SEQUENCE [LARGE SCALE GENOMIC DNA]</scope>
    <source>
        <strain evidence="2 3">DSM 100013</strain>
    </source>
</reference>
<keyword evidence="3" id="KW-1185">Reference proteome</keyword>
<keyword evidence="1" id="KW-0812">Transmembrane</keyword>
<proteinExistence type="predicted"/>
<evidence type="ECO:0000313" key="3">
    <source>
        <dbReference type="Proteomes" id="UP000295504"/>
    </source>
</evidence>
<dbReference type="Proteomes" id="UP000295504">
    <property type="component" value="Unassembled WGS sequence"/>
</dbReference>
<gene>
    <name evidence="2" type="ORF">EDD79_100470</name>
</gene>
<dbReference type="AlphaFoldDB" id="A0A4R2U6S4"/>
<dbReference type="Gene3D" id="3.30.1490.480">
    <property type="entry name" value="Endolytic murein transglycosylase"/>
    <property type="match status" value="1"/>
</dbReference>
<dbReference type="OrthoDB" id="1957962at2"/>
<keyword evidence="1" id="KW-0472">Membrane</keyword>
<accession>A0A4R2U6S4</accession>
<evidence type="ECO:0000313" key="2">
    <source>
        <dbReference type="EMBL" id="TCQ05889.1"/>
    </source>
</evidence>
<dbReference type="RefSeq" id="WP_132847626.1">
    <property type="nucleotide sequence ID" value="NZ_CP058648.1"/>
</dbReference>
<comment type="caution">
    <text evidence="2">The sequence shown here is derived from an EMBL/GenBank/DDBJ whole genome shotgun (WGS) entry which is preliminary data.</text>
</comment>